<keyword evidence="2" id="KW-0732">Signal</keyword>
<organism evidence="3 4">
    <name type="scientific">Arthrobacter cheniae</name>
    <dbReference type="NCBI Taxonomy" id="1258888"/>
    <lineage>
        <taxon>Bacteria</taxon>
        <taxon>Bacillati</taxon>
        <taxon>Actinomycetota</taxon>
        <taxon>Actinomycetes</taxon>
        <taxon>Micrococcales</taxon>
        <taxon>Micrococcaceae</taxon>
        <taxon>Arthrobacter</taxon>
    </lineage>
</organism>
<dbReference type="GO" id="GO:0006629">
    <property type="term" value="P:lipid metabolic process"/>
    <property type="evidence" value="ECO:0007669"/>
    <property type="project" value="InterPro"/>
</dbReference>
<dbReference type="GO" id="GO:0008081">
    <property type="term" value="F:phosphoric diester hydrolase activity"/>
    <property type="evidence" value="ECO:0007669"/>
    <property type="project" value="InterPro"/>
</dbReference>
<name>A0A3A5M9B9_9MICC</name>
<sequence length="287" mass="30717">MPVARPLAAILAAIALALPATLVAALPASAAPAHDNTLLGTPQAAAHAHNDYEQNRPLYDALAHGFTSVEADVWLVDGELLVAHDLEDVRPGVTLESLYLDPLDDLVSGRAGSVYPGWESGFQLLVDIKGDAEQTWAAIEAELGEHRSMLSRFSNGRVLQGAVSVVVSGNRPLATMEADRQRLSFYDGRATDLGSALPSSLMPLVSNNWTQLFTWLGVGEMPPAERTKLRDYVATAHQQGARVRFWATPDLPGAAREAVWAELADAGVDHINTDDLPALEAFLTARG</sequence>
<evidence type="ECO:0000313" key="3">
    <source>
        <dbReference type="EMBL" id="RJT83385.1"/>
    </source>
</evidence>
<dbReference type="RefSeq" id="WP_120147468.1">
    <property type="nucleotide sequence ID" value="NZ_QZVT01000001.1"/>
</dbReference>
<dbReference type="InterPro" id="IPR017946">
    <property type="entry name" value="PLC-like_Pdiesterase_TIM-brl"/>
</dbReference>
<reference evidence="3 4" key="1">
    <citation type="submission" date="2018-09" db="EMBL/GenBank/DDBJ databases">
        <title>Novel species of Arthrobacter.</title>
        <authorList>
            <person name="Liu Q."/>
            <person name="Xin Y.-H."/>
        </authorList>
    </citation>
    <scope>NUCLEOTIDE SEQUENCE [LARGE SCALE GENOMIC DNA]</scope>
    <source>
        <strain evidence="3 4">Hz2</strain>
    </source>
</reference>
<dbReference type="OrthoDB" id="384721at2"/>
<evidence type="ECO:0000256" key="1">
    <source>
        <dbReference type="ARBA" id="ARBA00014286"/>
    </source>
</evidence>
<keyword evidence="4" id="KW-1185">Reference proteome</keyword>
<feature type="signal peptide" evidence="2">
    <location>
        <begin position="1"/>
        <end position="30"/>
    </location>
</feature>
<protein>
    <recommendedName>
        <fullName evidence="1">Altered inheritance of mitochondria protein 6</fullName>
    </recommendedName>
</protein>
<dbReference type="CDD" id="cd08577">
    <property type="entry name" value="PI-PLCc_GDPD_SF_unchar3"/>
    <property type="match status" value="1"/>
</dbReference>
<dbReference type="PANTHER" id="PTHR31571:SF1">
    <property type="entry name" value="ALTERED INHERITANCE OF MITOCHONDRIA PROTEIN 6"/>
    <property type="match status" value="1"/>
</dbReference>
<accession>A0A3A5M9B9</accession>
<proteinExistence type="predicted"/>
<evidence type="ECO:0000256" key="2">
    <source>
        <dbReference type="SAM" id="SignalP"/>
    </source>
</evidence>
<dbReference type="PANTHER" id="PTHR31571">
    <property type="entry name" value="ALTERED INHERITANCE OF MITOCHONDRIA PROTEIN 6"/>
    <property type="match status" value="1"/>
</dbReference>
<gene>
    <name evidence="3" type="ORF">D6T63_02815</name>
</gene>
<dbReference type="AlphaFoldDB" id="A0A3A5M9B9"/>
<dbReference type="SUPFAM" id="SSF51695">
    <property type="entry name" value="PLC-like phosphodiesterases"/>
    <property type="match status" value="1"/>
</dbReference>
<dbReference type="EMBL" id="QZVT01000001">
    <property type="protein sequence ID" value="RJT83385.1"/>
    <property type="molecule type" value="Genomic_DNA"/>
</dbReference>
<evidence type="ECO:0000313" key="4">
    <source>
        <dbReference type="Proteomes" id="UP000272560"/>
    </source>
</evidence>
<dbReference type="Gene3D" id="3.20.20.190">
    <property type="entry name" value="Phosphatidylinositol (PI) phosphodiesterase"/>
    <property type="match status" value="1"/>
</dbReference>
<comment type="caution">
    <text evidence="3">The sequence shown here is derived from an EMBL/GenBank/DDBJ whole genome shotgun (WGS) entry which is preliminary data.</text>
</comment>
<dbReference type="Pfam" id="PF13653">
    <property type="entry name" value="GDPD_2"/>
    <property type="match status" value="1"/>
</dbReference>
<dbReference type="InterPro" id="IPR051236">
    <property type="entry name" value="HAT_RTT109-like"/>
</dbReference>
<dbReference type="Proteomes" id="UP000272560">
    <property type="component" value="Unassembled WGS sequence"/>
</dbReference>
<feature type="chain" id="PRO_5017484007" description="Altered inheritance of mitochondria protein 6" evidence="2">
    <location>
        <begin position="31"/>
        <end position="287"/>
    </location>
</feature>
<dbReference type="InterPro" id="IPR039559">
    <property type="entry name" value="AIM6_PI-PLC-like_dom"/>
</dbReference>